<dbReference type="RefSeq" id="WP_017831890.1">
    <property type="nucleotide sequence ID" value="NZ_JSUH01000022.1"/>
</dbReference>
<accession>A0A0A6VPI1</accession>
<comment type="caution">
    <text evidence="1">The sequence shown here is derived from an EMBL/GenBank/DDBJ whole genome shotgun (WGS) entry which is preliminary data.</text>
</comment>
<dbReference type="Proteomes" id="UP000030466">
    <property type="component" value="Unassembled WGS sequence"/>
</dbReference>
<keyword evidence="2" id="KW-1185">Reference proteome</keyword>
<dbReference type="AlphaFoldDB" id="A0A0A6VPI1"/>
<sequence>MEPLLLEPLTRFLTVEHAADLTGLAARIPGSGFLCFYPNDEEYTGFVDGTGRLWLRGDDATPARELLEVLEPPFRIAYPVAPAVTGDEEAVVSAGVLQTPEELEAYRARFADVEGEADLDHQAHAVDAVGQHWTLMAGTEPGEVLALCFGRDEAGVPFSEQTTFTAESLPLPVTVVELD</sequence>
<dbReference type="EMBL" id="JSUH01000022">
    <property type="protein sequence ID" value="KHD96288.1"/>
    <property type="molecule type" value="Genomic_DNA"/>
</dbReference>
<protein>
    <submittedName>
        <fullName evidence="1">Uncharacterized protein</fullName>
    </submittedName>
</protein>
<evidence type="ECO:0000313" key="2">
    <source>
        <dbReference type="Proteomes" id="UP000030466"/>
    </source>
</evidence>
<dbReference type="GeneID" id="64349338"/>
<proteinExistence type="predicted"/>
<name>A0A0A6VPI1_KOCRO</name>
<reference evidence="1 2" key="1">
    <citation type="journal article" date="2003" name="Int. J. Syst. Evol. Microbiol.">
        <title>Kocuria polaris sp. nov., an orange-pigmented psychrophilic bacterium isolated from an Antarctic cyanobacterial mat sample.</title>
        <authorList>
            <person name="Reddy G.S."/>
            <person name="Prakash J.S."/>
            <person name="Prabahar V."/>
            <person name="Matsumoto G.I."/>
            <person name="Stackebrandt E."/>
            <person name="Shivaji S."/>
        </authorList>
    </citation>
    <scope>NUCLEOTIDE SEQUENCE [LARGE SCALE GENOMIC DNA]</scope>
    <source>
        <strain evidence="1 2">CMS 76or</strain>
    </source>
</reference>
<dbReference type="OrthoDB" id="4879983at2"/>
<gene>
    <name evidence="1" type="ORF">GY22_16500</name>
</gene>
<organism evidence="1 2">
    <name type="scientific">Kocuria rosea subsp. polaris</name>
    <dbReference type="NCBI Taxonomy" id="136273"/>
    <lineage>
        <taxon>Bacteria</taxon>
        <taxon>Bacillati</taxon>
        <taxon>Actinomycetota</taxon>
        <taxon>Actinomycetes</taxon>
        <taxon>Micrococcales</taxon>
        <taxon>Micrococcaceae</taxon>
        <taxon>Kocuria</taxon>
    </lineage>
</organism>
<evidence type="ECO:0000313" key="1">
    <source>
        <dbReference type="EMBL" id="KHD96288.1"/>
    </source>
</evidence>